<dbReference type="Proteomes" id="UP000191500">
    <property type="component" value="Unassembled WGS sequence"/>
</dbReference>
<name>A0A1V6U8E6_9EURO</name>
<evidence type="ECO:0000313" key="3">
    <source>
        <dbReference type="Proteomes" id="UP000191500"/>
    </source>
</evidence>
<gene>
    <name evidence="2" type="ORF">PENCOP_c020G01931</name>
</gene>
<dbReference type="AlphaFoldDB" id="A0A1V6U8E6"/>
<protein>
    <submittedName>
        <fullName evidence="2">Uncharacterized protein</fullName>
    </submittedName>
</protein>
<evidence type="ECO:0000256" key="1">
    <source>
        <dbReference type="SAM" id="MobiDB-lite"/>
    </source>
</evidence>
<dbReference type="EMBL" id="MDDG01000020">
    <property type="protein sequence ID" value="OQE34339.1"/>
    <property type="molecule type" value="Genomic_DNA"/>
</dbReference>
<keyword evidence="3" id="KW-1185">Reference proteome</keyword>
<sequence>MASKEDSEYSPSAYNLNTPTPER</sequence>
<accession>A0A1V6U8E6</accession>
<organism evidence="2 3">
    <name type="scientific">Penicillium coprophilum</name>
    <dbReference type="NCBI Taxonomy" id="36646"/>
    <lineage>
        <taxon>Eukaryota</taxon>
        <taxon>Fungi</taxon>
        <taxon>Dikarya</taxon>
        <taxon>Ascomycota</taxon>
        <taxon>Pezizomycotina</taxon>
        <taxon>Eurotiomycetes</taxon>
        <taxon>Eurotiomycetidae</taxon>
        <taxon>Eurotiales</taxon>
        <taxon>Aspergillaceae</taxon>
        <taxon>Penicillium</taxon>
    </lineage>
</organism>
<reference evidence="3" key="1">
    <citation type="journal article" date="2017" name="Nat. Microbiol.">
        <title>Global analysis of biosynthetic gene clusters reveals vast potential of secondary metabolite production in Penicillium species.</title>
        <authorList>
            <person name="Nielsen J.C."/>
            <person name="Grijseels S."/>
            <person name="Prigent S."/>
            <person name="Ji B."/>
            <person name="Dainat J."/>
            <person name="Nielsen K.F."/>
            <person name="Frisvad J.C."/>
            <person name="Workman M."/>
            <person name="Nielsen J."/>
        </authorList>
    </citation>
    <scope>NUCLEOTIDE SEQUENCE [LARGE SCALE GENOMIC DNA]</scope>
    <source>
        <strain evidence="3">IBT 31321</strain>
    </source>
</reference>
<feature type="region of interest" description="Disordered" evidence="1">
    <location>
        <begin position="1"/>
        <end position="23"/>
    </location>
</feature>
<proteinExistence type="predicted"/>
<comment type="caution">
    <text evidence="2">The sequence shown here is derived from an EMBL/GenBank/DDBJ whole genome shotgun (WGS) entry which is preliminary data.</text>
</comment>
<feature type="compositionally biased region" description="Polar residues" evidence="1">
    <location>
        <begin position="9"/>
        <end position="23"/>
    </location>
</feature>
<evidence type="ECO:0000313" key="2">
    <source>
        <dbReference type="EMBL" id="OQE34339.1"/>
    </source>
</evidence>